<reference evidence="2" key="1">
    <citation type="journal article" date="2019" name="Int. J. Syst. Evol. Microbiol.">
        <title>The Global Catalogue of Microorganisms (GCM) 10K type strain sequencing project: providing services to taxonomists for standard genome sequencing and annotation.</title>
        <authorList>
            <consortium name="The Broad Institute Genomics Platform"/>
            <consortium name="The Broad Institute Genome Sequencing Center for Infectious Disease"/>
            <person name="Wu L."/>
            <person name="Ma J."/>
        </authorList>
    </citation>
    <scope>NUCLEOTIDE SEQUENCE [LARGE SCALE GENOMIC DNA]</scope>
    <source>
        <strain evidence="2">KCTC 52274</strain>
    </source>
</reference>
<evidence type="ECO:0000313" key="2">
    <source>
        <dbReference type="Proteomes" id="UP001597319"/>
    </source>
</evidence>
<sequence length="104" mass="12290">MTTKEKADYILEFFKNGEHQQIMKKFNYSPNFDIEVSDSKSNIDFSRSVKVDNYLEAQEIMEMILGTNKNPNKIKGDIQNRLDRKNLNHLTPFFLIFKGNRKVQ</sequence>
<evidence type="ECO:0000313" key="1">
    <source>
        <dbReference type="EMBL" id="MFD2564155.1"/>
    </source>
</evidence>
<accession>A0ABW5LH95</accession>
<keyword evidence="2" id="KW-1185">Reference proteome</keyword>
<proteinExistence type="predicted"/>
<dbReference type="Proteomes" id="UP001597319">
    <property type="component" value="Unassembled WGS sequence"/>
</dbReference>
<name>A0ABW5LH95_9FLAO</name>
<dbReference type="EMBL" id="JBHULE010000019">
    <property type="protein sequence ID" value="MFD2564155.1"/>
    <property type="molecule type" value="Genomic_DNA"/>
</dbReference>
<gene>
    <name evidence="1" type="ORF">ACFSR1_15860</name>
</gene>
<dbReference type="RefSeq" id="WP_378293998.1">
    <property type="nucleotide sequence ID" value="NZ_JBHULE010000019.1"/>
</dbReference>
<organism evidence="1 2">
    <name type="scientific">Aquimarina rubra</name>
    <dbReference type="NCBI Taxonomy" id="1920033"/>
    <lineage>
        <taxon>Bacteria</taxon>
        <taxon>Pseudomonadati</taxon>
        <taxon>Bacteroidota</taxon>
        <taxon>Flavobacteriia</taxon>
        <taxon>Flavobacteriales</taxon>
        <taxon>Flavobacteriaceae</taxon>
        <taxon>Aquimarina</taxon>
    </lineage>
</organism>
<protein>
    <submittedName>
        <fullName evidence="1">Uncharacterized protein</fullName>
    </submittedName>
</protein>
<comment type="caution">
    <text evidence="1">The sequence shown here is derived from an EMBL/GenBank/DDBJ whole genome shotgun (WGS) entry which is preliminary data.</text>
</comment>